<evidence type="ECO:0000313" key="3">
    <source>
        <dbReference type="Proteomes" id="UP000823749"/>
    </source>
</evidence>
<comment type="caution">
    <text evidence="2">The sequence shown here is derived from an EMBL/GenBank/DDBJ whole genome shotgun (WGS) entry which is preliminary data.</text>
</comment>
<gene>
    <name evidence="2" type="ORF">RHGRI_011053</name>
</gene>
<keyword evidence="3" id="KW-1185">Reference proteome</keyword>
<accession>A0AAV6KKD7</accession>
<reference evidence="2" key="1">
    <citation type="submission" date="2020-08" db="EMBL/GenBank/DDBJ databases">
        <title>Plant Genome Project.</title>
        <authorList>
            <person name="Zhang R.-G."/>
        </authorList>
    </citation>
    <scope>NUCLEOTIDE SEQUENCE</scope>
    <source>
        <strain evidence="2">WSP0</strain>
        <tissue evidence="2">Leaf</tissue>
    </source>
</reference>
<dbReference type="AlphaFoldDB" id="A0AAV6KKD7"/>
<dbReference type="EMBL" id="JACTNZ010000004">
    <property type="protein sequence ID" value="KAG5553063.1"/>
    <property type="molecule type" value="Genomic_DNA"/>
</dbReference>
<proteinExistence type="predicted"/>
<organism evidence="2 3">
    <name type="scientific">Rhododendron griersonianum</name>
    <dbReference type="NCBI Taxonomy" id="479676"/>
    <lineage>
        <taxon>Eukaryota</taxon>
        <taxon>Viridiplantae</taxon>
        <taxon>Streptophyta</taxon>
        <taxon>Embryophyta</taxon>
        <taxon>Tracheophyta</taxon>
        <taxon>Spermatophyta</taxon>
        <taxon>Magnoliopsida</taxon>
        <taxon>eudicotyledons</taxon>
        <taxon>Gunneridae</taxon>
        <taxon>Pentapetalae</taxon>
        <taxon>asterids</taxon>
        <taxon>Ericales</taxon>
        <taxon>Ericaceae</taxon>
        <taxon>Ericoideae</taxon>
        <taxon>Rhodoreae</taxon>
        <taxon>Rhododendron</taxon>
    </lineage>
</organism>
<evidence type="ECO:0000313" key="2">
    <source>
        <dbReference type="EMBL" id="KAG5553063.1"/>
    </source>
</evidence>
<sequence length="135" mass="15436">MQSTSSSSSRKKNSSPYFKHSPYRANLQAVIKYIPPIKLRKPHIELLKETPFWLLINVLKEKSLKLEECIKVDISLEMILRQYKGNGRFLIGSKLVELRVSDIQLIFGIICGKKVSGLYCSKNKVKFANIGPVRN</sequence>
<protein>
    <submittedName>
        <fullName evidence="2">Uncharacterized protein</fullName>
    </submittedName>
</protein>
<dbReference type="Proteomes" id="UP000823749">
    <property type="component" value="Chromosome 4"/>
</dbReference>
<evidence type="ECO:0000256" key="1">
    <source>
        <dbReference type="SAM" id="MobiDB-lite"/>
    </source>
</evidence>
<name>A0AAV6KKD7_9ERIC</name>
<feature type="region of interest" description="Disordered" evidence="1">
    <location>
        <begin position="1"/>
        <end position="20"/>
    </location>
</feature>